<gene>
    <name evidence="1" type="ORF">FXB40_43615</name>
</gene>
<proteinExistence type="predicted"/>
<name>A0A5D3KAK3_9BRAD</name>
<protein>
    <submittedName>
        <fullName evidence="1">Uncharacterized protein</fullName>
    </submittedName>
</protein>
<dbReference type="Gene3D" id="3.30.300.180">
    <property type="match status" value="1"/>
</dbReference>
<dbReference type="OrthoDB" id="8240301at2"/>
<dbReference type="EMBL" id="VSSS01000087">
    <property type="protein sequence ID" value="TYL85389.1"/>
    <property type="molecule type" value="Genomic_DNA"/>
</dbReference>
<dbReference type="InterPro" id="IPR038454">
    <property type="entry name" value="DnaA_N_sf"/>
</dbReference>
<dbReference type="AlphaFoldDB" id="A0A5D3KAK3"/>
<accession>A0A5D3KAK3</accession>
<evidence type="ECO:0000313" key="1">
    <source>
        <dbReference type="EMBL" id="TYL85389.1"/>
    </source>
</evidence>
<organism evidence="1 2">
    <name type="scientific">Bradyrhizobium rifense</name>
    <dbReference type="NCBI Taxonomy" id="515499"/>
    <lineage>
        <taxon>Bacteria</taxon>
        <taxon>Pseudomonadati</taxon>
        <taxon>Pseudomonadota</taxon>
        <taxon>Alphaproteobacteria</taxon>
        <taxon>Hyphomicrobiales</taxon>
        <taxon>Nitrobacteraceae</taxon>
        <taxon>Bradyrhizobium</taxon>
    </lineage>
</organism>
<evidence type="ECO:0000313" key="2">
    <source>
        <dbReference type="Proteomes" id="UP000324758"/>
    </source>
</evidence>
<dbReference type="Proteomes" id="UP000324758">
    <property type="component" value="Unassembled WGS sequence"/>
</dbReference>
<keyword evidence="2" id="KW-1185">Reference proteome</keyword>
<reference evidence="1 2" key="1">
    <citation type="submission" date="2019-08" db="EMBL/GenBank/DDBJ databases">
        <title>Bradyrhizobium hipponensis sp. nov., a rhizobium isolated from a Lupinus angustifolius root nodule in Tunisia.</title>
        <authorList>
            <person name="Off K."/>
            <person name="Rejili M."/>
            <person name="Mars M."/>
            <person name="Brachmann A."/>
            <person name="Marin M."/>
        </authorList>
    </citation>
    <scope>NUCLEOTIDE SEQUENCE [LARGE SCALE GENOMIC DNA]</scope>
    <source>
        <strain evidence="1 2">CTAW71</strain>
    </source>
</reference>
<comment type="caution">
    <text evidence="1">The sequence shown here is derived from an EMBL/GenBank/DDBJ whole genome shotgun (WGS) entry which is preliminary data.</text>
</comment>
<sequence>MAILTDEENLAVQAKLNFVLGAKTYDTYFQGFHCGELSDGIITAYAKSEYMAGVISAEFSGDIAKAIESIVGQRVTGVLVLPHRTSRR</sequence>
<dbReference type="RefSeq" id="WP_148778398.1">
    <property type="nucleotide sequence ID" value="NZ_VSSS01000087.1"/>
</dbReference>